<feature type="transmembrane region" description="Helical" evidence="2">
    <location>
        <begin position="296"/>
        <end position="317"/>
    </location>
</feature>
<proteinExistence type="predicted"/>
<feature type="compositionally biased region" description="Acidic residues" evidence="1">
    <location>
        <begin position="421"/>
        <end position="431"/>
    </location>
</feature>
<feature type="compositionally biased region" description="Basic and acidic residues" evidence="1">
    <location>
        <begin position="143"/>
        <end position="154"/>
    </location>
</feature>
<feature type="region of interest" description="Disordered" evidence="1">
    <location>
        <begin position="418"/>
        <end position="506"/>
    </location>
</feature>
<feature type="region of interest" description="Disordered" evidence="1">
    <location>
        <begin position="64"/>
        <end position="178"/>
    </location>
</feature>
<keyword evidence="2" id="KW-0812">Transmembrane</keyword>
<feature type="region of interest" description="Disordered" evidence="1">
    <location>
        <begin position="211"/>
        <end position="239"/>
    </location>
</feature>
<feature type="compositionally biased region" description="Low complexity" evidence="1">
    <location>
        <begin position="438"/>
        <end position="451"/>
    </location>
</feature>
<feature type="domain" description="GH16" evidence="3">
    <location>
        <begin position="474"/>
        <end position="744"/>
    </location>
</feature>
<dbReference type="PANTHER" id="PTHR10963">
    <property type="entry name" value="GLYCOSYL HYDROLASE-RELATED"/>
    <property type="match status" value="1"/>
</dbReference>
<keyword evidence="2" id="KW-1133">Transmembrane helix</keyword>
<protein>
    <recommendedName>
        <fullName evidence="3">GH16 domain-containing protein</fullName>
    </recommendedName>
</protein>
<dbReference type="AlphaFoldDB" id="A0ABD3PPI7"/>
<reference evidence="4 5" key="1">
    <citation type="journal article" date="2020" name="G3 (Bethesda)">
        <title>Improved Reference Genome for Cyclotella cryptica CCMP332, a Model for Cell Wall Morphogenesis, Salinity Adaptation, and Lipid Production in Diatoms (Bacillariophyta).</title>
        <authorList>
            <person name="Roberts W.R."/>
            <person name="Downey K.M."/>
            <person name="Ruck E.C."/>
            <person name="Traller J.C."/>
            <person name="Alverson A.J."/>
        </authorList>
    </citation>
    <scope>NUCLEOTIDE SEQUENCE [LARGE SCALE GENOMIC DNA]</scope>
    <source>
        <strain evidence="4 5">CCMP332</strain>
    </source>
</reference>
<dbReference type="Proteomes" id="UP001516023">
    <property type="component" value="Unassembled WGS sequence"/>
</dbReference>
<organism evidence="4 5">
    <name type="scientific">Cyclotella cryptica</name>
    <dbReference type="NCBI Taxonomy" id="29204"/>
    <lineage>
        <taxon>Eukaryota</taxon>
        <taxon>Sar</taxon>
        <taxon>Stramenopiles</taxon>
        <taxon>Ochrophyta</taxon>
        <taxon>Bacillariophyta</taxon>
        <taxon>Coscinodiscophyceae</taxon>
        <taxon>Thalassiosirophycidae</taxon>
        <taxon>Stephanodiscales</taxon>
        <taxon>Stephanodiscaceae</taxon>
        <taxon>Cyclotella</taxon>
    </lineage>
</organism>
<keyword evidence="2" id="KW-0472">Membrane</keyword>
<dbReference type="InterPro" id="IPR000757">
    <property type="entry name" value="Beta-glucanase-like"/>
</dbReference>
<dbReference type="PROSITE" id="PS51762">
    <property type="entry name" value="GH16_2"/>
    <property type="match status" value="1"/>
</dbReference>
<evidence type="ECO:0000259" key="3">
    <source>
        <dbReference type="PROSITE" id="PS51762"/>
    </source>
</evidence>
<feature type="compositionally biased region" description="Polar residues" evidence="1">
    <location>
        <begin position="495"/>
        <end position="506"/>
    </location>
</feature>
<dbReference type="SUPFAM" id="SSF49899">
    <property type="entry name" value="Concanavalin A-like lectins/glucanases"/>
    <property type="match status" value="1"/>
</dbReference>
<keyword evidence="5" id="KW-1185">Reference proteome</keyword>
<feature type="compositionally biased region" description="Low complexity" evidence="1">
    <location>
        <begin position="32"/>
        <end position="44"/>
    </location>
</feature>
<gene>
    <name evidence="4" type="ORF">HJC23_004657</name>
</gene>
<dbReference type="InterPro" id="IPR050546">
    <property type="entry name" value="Glycosyl_Hydrlase_16"/>
</dbReference>
<evidence type="ECO:0000313" key="5">
    <source>
        <dbReference type="Proteomes" id="UP001516023"/>
    </source>
</evidence>
<comment type="caution">
    <text evidence="4">The sequence shown here is derived from an EMBL/GenBank/DDBJ whole genome shotgun (WGS) entry which is preliminary data.</text>
</comment>
<evidence type="ECO:0000256" key="2">
    <source>
        <dbReference type="SAM" id="Phobius"/>
    </source>
</evidence>
<sequence length="803" mass="90807">MKEENETTSLLSSSTAPHPTRTQSLRLPPPSSSLFPPRTSLTSSVRHSVRDIEEMERGAHRLVQEVGDSDSIHGLLSGVLPDDDTDEEWSVGSRYDDDDDDHGEDANGARRRVVTKDELEFLSAETSRRRSSTQELEEEEHDDVLGRDLCRRSDSSSGKNSKNNRNSKSNKKGRLADRIGKQLLDASTAEMEQRILSKSLRLDRRDVDSFHLHDNDEDEENDEKDDDDELQQPPQRVLARVHESTRALRATTMLNSSQRGGRAALLEMMKMGQQQEGGYPEKEGEKKLLAPTSKQIGRMLALIGLVMMVLYVLLSFATRLVGPPRLPVGEYKIVEAQVGSAFFQYYEFYAGKDSVGSNGYNMYVSREVAEREQIVKVVTETVDERSMVQVYEDGDDREEVDWLKEDLVFLEQLKRKKETNLEAETEESDKSDDDKDSSSNSTASSTSTSPSKLDKQSHDSTTTATKKKNAYRRNLQSNNTNPPKLEAFNPDFPTNVINSNSSDNGPTETFVILSSSPTKEGPRNSIRLEGKRRFNRGLFIIDLRHMPAGCGTWPAFWLTDEANWPVNGEIDIVEGVNYQDTAKTALHTTRTCSMDDVPEGSKTGTWDTAVGIPDKKTGIPDMTFRFAQDCFVYDPHQWINQGCVATDLKLEGRSLGVPLNDNGGGVYALEWDPINTHIRTWVFSPHGRVPRNLRDALRTAMNIDETMRVAPDTTQWGLPYGHFPIGDGTNCPSEHFRNMRLVINLAFCGSVSGTRYFMDCPKQFKQFKTCEQWVDSDPDELKEAYWKIRGVYVYEREWQKKWS</sequence>
<dbReference type="PANTHER" id="PTHR10963:SF24">
    <property type="entry name" value="GLYCOSIDASE C21B10.07-RELATED"/>
    <property type="match status" value="1"/>
</dbReference>
<evidence type="ECO:0000256" key="1">
    <source>
        <dbReference type="SAM" id="MobiDB-lite"/>
    </source>
</evidence>
<evidence type="ECO:0000313" key="4">
    <source>
        <dbReference type="EMBL" id="KAL3788190.1"/>
    </source>
</evidence>
<feature type="region of interest" description="Disordered" evidence="1">
    <location>
        <begin position="1"/>
        <end position="51"/>
    </location>
</feature>
<dbReference type="EMBL" id="JABMIG020000160">
    <property type="protein sequence ID" value="KAL3788190.1"/>
    <property type="molecule type" value="Genomic_DNA"/>
</dbReference>
<dbReference type="Gene3D" id="2.60.120.200">
    <property type="match status" value="1"/>
</dbReference>
<accession>A0ABD3PPI7</accession>
<dbReference type="Pfam" id="PF26113">
    <property type="entry name" value="GH16_XgeA"/>
    <property type="match status" value="1"/>
</dbReference>
<name>A0ABD3PPI7_9STRA</name>
<feature type="compositionally biased region" description="Acidic residues" evidence="1">
    <location>
        <begin position="215"/>
        <end position="230"/>
    </location>
</feature>
<feature type="compositionally biased region" description="Basic and acidic residues" evidence="1">
    <location>
        <begin position="104"/>
        <end position="119"/>
    </location>
</feature>
<dbReference type="InterPro" id="IPR013320">
    <property type="entry name" value="ConA-like_dom_sf"/>
</dbReference>
<feature type="compositionally biased region" description="Low complexity" evidence="1">
    <location>
        <begin position="155"/>
        <end position="167"/>
    </location>
</feature>